<dbReference type="PANTHER" id="PTHR10605:SF56">
    <property type="entry name" value="BIFUNCTIONAL HEPARAN SULFATE N-DEACETYLASE_N-SULFOTRANSFERASE"/>
    <property type="match status" value="1"/>
</dbReference>
<dbReference type="InterPro" id="IPR027417">
    <property type="entry name" value="P-loop_NTPase"/>
</dbReference>
<dbReference type="Gene3D" id="3.40.50.300">
    <property type="entry name" value="P-loop containing nucleotide triphosphate hydrolases"/>
    <property type="match status" value="1"/>
</dbReference>
<keyword evidence="2" id="KW-0325">Glycoprotein</keyword>
<proteinExistence type="predicted"/>
<dbReference type="RefSeq" id="WP_195872239.1">
    <property type="nucleotide sequence ID" value="NZ_JADOET010000013.1"/>
</dbReference>
<dbReference type="SUPFAM" id="SSF52540">
    <property type="entry name" value="P-loop containing nucleoside triphosphate hydrolases"/>
    <property type="match status" value="1"/>
</dbReference>
<reference evidence="4 5" key="1">
    <citation type="submission" date="2020-11" db="EMBL/GenBank/DDBJ databases">
        <title>Winogradskyella marina sp. nov., isolated from marine sediment.</title>
        <authorList>
            <person name="Bo J."/>
            <person name="Wang S."/>
            <person name="Song X."/>
            <person name="Du Z."/>
        </authorList>
    </citation>
    <scope>NUCLEOTIDE SEQUENCE [LARGE SCALE GENOMIC DNA]</scope>
    <source>
        <strain evidence="4 5">F6397</strain>
    </source>
</reference>
<evidence type="ECO:0000259" key="3">
    <source>
        <dbReference type="Pfam" id="PF00685"/>
    </source>
</evidence>
<gene>
    <name evidence="4" type="ORF">ITJ86_13815</name>
</gene>
<evidence type="ECO:0000256" key="1">
    <source>
        <dbReference type="ARBA" id="ARBA00022679"/>
    </source>
</evidence>
<dbReference type="Pfam" id="PF00685">
    <property type="entry name" value="Sulfotransfer_1"/>
    <property type="match status" value="1"/>
</dbReference>
<evidence type="ECO:0000256" key="2">
    <source>
        <dbReference type="ARBA" id="ARBA00023180"/>
    </source>
</evidence>
<keyword evidence="1" id="KW-0808">Transferase</keyword>
<keyword evidence="5" id="KW-1185">Reference proteome</keyword>
<evidence type="ECO:0000313" key="4">
    <source>
        <dbReference type="EMBL" id="MBF8150983.1"/>
    </source>
</evidence>
<dbReference type="Proteomes" id="UP000611215">
    <property type="component" value="Unassembled WGS sequence"/>
</dbReference>
<organism evidence="4 5">
    <name type="scientific">Winogradskyella marina</name>
    <dbReference type="NCBI Taxonomy" id="2785530"/>
    <lineage>
        <taxon>Bacteria</taxon>
        <taxon>Pseudomonadati</taxon>
        <taxon>Bacteroidota</taxon>
        <taxon>Flavobacteriia</taxon>
        <taxon>Flavobacteriales</taxon>
        <taxon>Flavobacteriaceae</taxon>
        <taxon>Winogradskyella</taxon>
    </lineage>
</organism>
<dbReference type="InterPro" id="IPR000863">
    <property type="entry name" value="Sulfotransferase_dom"/>
</dbReference>
<evidence type="ECO:0000313" key="5">
    <source>
        <dbReference type="Proteomes" id="UP000611215"/>
    </source>
</evidence>
<feature type="domain" description="Sulfotransferase" evidence="3">
    <location>
        <begin position="6"/>
        <end position="223"/>
    </location>
</feature>
<sequence>MKTSKPHFIIAGERRSGTTTLYDLLCKHTEIGMLNISDYDFFIEPELFSKVQPRDSRLGNWEDNHDISDYWELFSDHSEPVIGQKDADLLWWKSSHERLAKFLPDTKFIIVLRNPVRRAESHYFNELSKGREKLSFREAIDREEKTELTDWECLHLQYKARGCYAKSLTEFYKYISKEKVKIVILEELINNYEVEIESICNFLEINQKELINLNPIHSNKEKLLKRRAFAKTLPLRKIFDLWERLVEGVIVRVTKNKSKREIFRKYLMSFYKYSKRNNSSNSDNDSVKLYLENYYKKYNIELETLIKRPLKYW</sequence>
<protein>
    <submittedName>
        <fullName evidence="4">Sulfotransferase</fullName>
    </submittedName>
</protein>
<dbReference type="InterPro" id="IPR037359">
    <property type="entry name" value="NST/OST"/>
</dbReference>
<accession>A0ABS0EKJ3</accession>
<name>A0ABS0EKJ3_9FLAO</name>
<comment type="caution">
    <text evidence="4">The sequence shown here is derived from an EMBL/GenBank/DDBJ whole genome shotgun (WGS) entry which is preliminary data.</text>
</comment>
<dbReference type="PANTHER" id="PTHR10605">
    <property type="entry name" value="HEPARAN SULFATE SULFOTRANSFERASE"/>
    <property type="match status" value="1"/>
</dbReference>
<dbReference type="EMBL" id="JADOET010000013">
    <property type="protein sequence ID" value="MBF8150983.1"/>
    <property type="molecule type" value="Genomic_DNA"/>
</dbReference>